<dbReference type="PROSITE" id="PS51257">
    <property type="entry name" value="PROKAR_LIPOPROTEIN"/>
    <property type="match status" value="1"/>
</dbReference>
<evidence type="ECO:0000259" key="2">
    <source>
        <dbReference type="PROSITE" id="PS51841"/>
    </source>
</evidence>
<proteinExistence type="predicted"/>
<dbReference type="InterPro" id="IPR052159">
    <property type="entry name" value="Competence_DNA_uptake"/>
</dbReference>
<dbReference type="Pfam" id="PF00753">
    <property type="entry name" value="Lactamase_B"/>
    <property type="match status" value="1"/>
</dbReference>
<dbReference type="PANTHER" id="PTHR30619:SF1">
    <property type="entry name" value="RECOMBINATION PROTEIN 2"/>
    <property type="match status" value="1"/>
</dbReference>
<dbReference type="InterPro" id="IPR001322">
    <property type="entry name" value="Lamin_tail_dom"/>
</dbReference>
<dbReference type="PROSITE" id="PS51841">
    <property type="entry name" value="LTD"/>
    <property type="match status" value="1"/>
</dbReference>
<dbReference type="SMART" id="SM00849">
    <property type="entry name" value="Lactamase_B"/>
    <property type="match status" value="1"/>
</dbReference>
<dbReference type="CDD" id="cd07731">
    <property type="entry name" value="ComA-like_MBL-fold"/>
    <property type="match status" value="1"/>
</dbReference>
<feature type="compositionally biased region" description="Low complexity" evidence="1">
    <location>
        <begin position="27"/>
        <end position="42"/>
    </location>
</feature>
<dbReference type="SUPFAM" id="SSF74853">
    <property type="entry name" value="Lamin A/C globular tail domain"/>
    <property type="match status" value="1"/>
</dbReference>
<reference evidence="3 4" key="1">
    <citation type="journal article" date="2019" name="Int. J. Syst. Evol. Microbiol.">
        <title>The Global Catalogue of Microorganisms (GCM) 10K type strain sequencing project: providing services to taxonomists for standard genome sequencing and annotation.</title>
        <authorList>
            <consortium name="The Broad Institute Genomics Platform"/>
            <consortium name="The Broad Institute Genome Sequencing Center for Infectious Disease"/>
            <person name="Wu L."/>
            <person name="Ma J."/>
        </authorList>
    </citation>
    <scope>NUCLEOTIDE SEQUENCE [LARGE SCALE GENOMIC DNA]</scope>
    <source>
        <strain evidence="3 4">DT92</strain>
    </source>
</reference>
<protein>
    <submittedName>
        <fullName evidence="3">Lamin tail domain-containing protein</fullName>
    </submittedName>
</protein>
<evidence type="ECO:0000256" key="1">
    <source>
        <dbReference type="SAM" id="MobiDB-lite"/>
    </source>
</evidence>
<feature type="compositionally biased region" description="Low complexity" evidence="1">
    <location>
        <begin position="346"/>
        <end position="372"/>
    </location>
</feature>
<dbReference type="InterPro" id="IPR001279">
    <property type="entry name" value="Metallo-B-lactamas"/>
</dbReference>
<comment type="caution">
    <text evidence="3">The sequence shown here is derived from an EMBL/GenBank/DDBJ whole genome shotgun (WGS) entry which is preliminary data.</text>
</comment>
<feature type="domain" description="LTD" evidence="2">
    <location>
        <begin position="360"/>
        <end position="491"/>
    </location>
</feature>
<gene>
    <name evidence="3" type="ORF">ACFQRB_17360</name>
</gene>
<dbReference type="InterPro" id="IPR036415">
    <property type="entry name" value="Lamin_tail_dom_sf"/>
</dbReference>
<accession>A0ABD5XRF5</accession>
<dbReference type="PANTHER" id="PTHR30619">
    <property type="entry name" value="DNA INTERNALIZATION/COMPETENCE PROTEIN COMEC/REC2"/>
    <property type="match status" value="1"/>
</dbReference>
<keyword evidence="4" id="KW-1185">Reference proteome</keyword>
<dbReference type="InterPro" id="IPR035681">
    <property type="entry name" value="ComA-like_MBL"/>
</dbReference>
<feature type="region of interest" description="Disordered" evidence="1">
    <location>
        <begin position="27"/>
        <end position="48"/>
    </location>
</feature>
<dbReference type="SUPFAM" id="SSF56281">
    <property type="entry name" value="Metallo-hydrolase/oxidoreductase"/>
    <property type="match status" value="1"/>
</dbReference>
<dbReference type="Pfam" id="PF00932">
    <property type="entry name" value="LTD"/>
    <property type="match status" value="1"/>
</dbReference>
<organism evidence="3 4">
    <name type="scientific">Halobaculum litoreum</name>
    <dbReference type="NCBI Taxonomy" id="3031998"/>
    <lineage>
        <taxon>Archaea</taxon>
        <taxon>Methanobacteriati</taxon>
        <taxon>Methanobacteriota</taxon>
        <taxon>Stenosarchaea group</taxon>
        <taxon>Halobacteria</taxon>
        <taxon>Halobacteriales</taxon>
        <taxon>Haloferacaceae</taxon>
        <taxon>Halobaculum</taxon>
    </lineage>
</organism>
<dbReference type="Gene3D" id="2.60.40.1260">
    <property type="entry name" value="Lamin Tail domain"/>
    <property type="match status" value="1"/>
</dbReference>
<dbReference type="Proteomes" id="UP001596368">
    <property type="component" value="Unassembled WGS sequence"/>
</dbReference>
<sequence length="491" mass="50836">MNATRGRTLALVVLVVLAGCLGGSAPAGEGATTAGTADATTDPTERADTTAVDAEGTLEVHFINVGQADSTLVIGPSGETMLIDTGHFTDDGEVVLSYLRAHDAERIDHLVTTHADADHIGGNADIIEYYETEADGIGAVYDPGIASTSQTYEEYLDAVERHNVTLYLTQEGDEIPMPGVDADVLSPPNPYLAGEDRNENSIVLTLVFGATGVLLTGDAEGEAEEHLVETYGETLETTVLKAGHHGSAGSTGGPLLDAASAEAVVISSAYDSRYGHPHPETLDRFAERSLTTFWTATHGTVVLTSDGETVEVATQRAAPTDPDRLREGSAIEPENDAPVERRYTITPDGASAADAATTEPTATATATDGGTDTPDDGGAADGSLAIATVHADAAGDDNDNLNDEYVTFENVGESTLDLSGWTVADAADHVYTVPDGTTLAPGEQVTLYTGSGTDTAGELYWGSGSAIWNNGGDTVVVRDADGTVVLEEAYS</sequence>
<evidence type="ECO:0000313" key="3">
    <source>
        <dbReference type="EMBL" id="MFC7137748.1"/>
    </source>
</evidence>
<dbReference type="EMBL" id="JBHSZG010000002">
    <property type="protein sequence ID" value="MFC7137748.1"/>
    <property type="molecule type" value="Genomic_DNA"/>
</dbReference>
<dbReference type="InterPro" id="IPR036866">
    <property type="entry name" value="RibonucZ/Hydroxyglut_hydro"/>
</dbReference>
<name>A0ABD5XRF5_9EURY</name>
<feature type="region of interest" description="Disordered" evidence="1">
    <location>
        <begin position="310"/>
        <end position="381"/>
    </location>
</feature>
<dbReference type="Gene3D" id="3.60.15.10">
    <property type="entry name" value="Ribonuclease Z/Hydroxyacylglutathione hydrolase-like"/>
    <property type="match status" value="1"/>
</dbReference>
<dbReference type="AlphaFoldDB" id="A0ABD5XRF5"/>
<evidence type="ECO:0000313" key="4">
    <source>
        <dbReference type="Proteomes" id="UP001596368"/>
    </source>
</evidence>